<feature type="transmembrane region" description="Helical" evidence="7">
    <location>
        <begin position="208"/>
        <end position="229"/>
    </location>
</feature>
<dbReference type="PANTHER" id="PTHR23513">
    <property type="entry name" value="INTEGRAL MEMBRANE EFFLUX PROTEIN-RELATED"/>
    <property type="match status" value="1"/>
</dbReference>
<keyword evidence="10" id="KW-1185">Reference proteome</keyword>
<feature type="transmembrane region" description="Helical" evidence="7">
    <location>
        <begin position="97"/>
        <end position="114"/>
    </location>
</feature>
<dbReference type="InterPro" id="IPR011701">
    <property type="entry name" value="MFS"/>
</dbReference>
<reference evidence="9 10" key="1">
    <citation type="submission" date="2024-03" db="EMBL/GenBank/DDBJ databases">
        <title>Mouse gut bacterial collection (mGBC) of GemPharmatech.</title>
        <authorList>
            <person name="He Y."/>
            <person name="Dong L."/>
            <person name="Wu D."/>
            <person name="Gao X."/>
            <person name="Lin Z."/>
        </authorList>
    </citation>
    <scope>NUCLEOTIDE SEQUENCE [LARGE SCALE GENOMIC DNA]</scope>
    <source>
        <strain evidence="9 10">15-30</strain>
    </source>
</reference>
<evidence type="ECO:0000256" key="7">
    <source>
        <dbReference type="SAM" id="Phobius"/>
    </source>
</evidence>
<protein>
    <submittedName>
        <fullName evidence="9">MFS transporter</fullName>
    </submittedName>
</protein>
<evidence type="ECO:0000259" key="8">
    <source>
        <dbReference type="PROSITE" id="PS50850"/>
    </source>
</evidence>
<dbReference type="Proteomes" id="UP001565236">
    <property type="component" value="Unassembled WGS sequence"/>
</dbReference>
<dbReference type="PANTHER" id="PTHR23513:SF11">
    <property type="entry name" value="STAPHYLOFERRIN A TRANSPORTER"/>
    <property type="match status" value="1"/>
</dbReference>
<comment type="caution">
    <text evidence="9">The sequence shown here is derived from an EMBL/GenBank/DDBJ whole genome shotgun (WGS) entry which is preliminary data.</text>
</comment>
<dbReference type="PROSITE" id="PS50850">
    <property type="entry name" value="MFS"/>
    <property type="match status" value="1"/>
</dbReference>
<sequence>MRKNFTLFIVSDVISQFSAGMILIALNWYVIDTYRSNSLVATVANINVVAGLVVSFVALKLFKQINAKQIALLSYCFRIVCLILPLLLFQLKSAEQFALYLVALSGGIGWNLYFPASKEILNSFTTKETALKTNALAEVSMQVGLFSATLFSGILYRYIGFENILLFGLILFGIAFSLFAFIKYQGSVTVTSLVESNVFIYLARKKGLILLGVVMYLPFIGVNVINTALPGYIREHLAGNSVDYGVTDTLYGLGACLASLLLPTIAKRFKSQKLVLFLFLLATILGTGLVFNQQLSFAAIYIFILGSVDPTIRTLIYTKVTELVPDNLLGSLMTFCNFVNLIFQFGANYSTGKLMDAVGAKWGFSVYAGLMLVGCVIFLSIQKTYRKSKKA</sequence>
<dbReference type="InterPro" id="IPR036259">
    <property type="entry name" value="MFS_trans_sf"/>
</dbReference>
<dbReference type="Gene3D" id="1.20.1250.20">
    <property type="entry name" value="MFS general substrate transporter like domains"/>
    <property type="match status" value="2"/>
</dbReference>
<evidence type="ECO:0000256" key="6">
    <source>
        <dbReference type="ARBA" id="ARBA00023136"/>
    </source>
</evidence>
<dbReference type="SUPFAM" id="SSF103473">
    <property type="entry name" value="MFS general substrate transporter"/>
    <property type="match status" value="1"/>
</dbReference>
<feature type="transmembrane region" description="Helical" evidence="7">
    <location>
        <begin position="71"/>
        <end position="91"/>
    </location>
</feature>
<evidence type="ECO:0000313" key="10">
    <source>
        <dbReference type="Proteomes" id="UP001565236"/>
    </source>
</evidence>
<evidence type="ECO:0000256" key="5">
    <source>
        <dbReference type="ARBA" id="ARBA00022989"/>
    </source>
</evidence>
<dbReference type="Pfam" id="PF07690">
    <property type="entry name" value="MFS_1"/>
    <property type="match status" value="2"/>
</dbReference>
<evidence type="ECO:0000256" key="2">
    <source>
        <dbReference type="ARBA" id="ARBA00022448"/>
    </source>
</evidence>
<feature type="transmembrane region" description="Helical" evidence="7">
    <location>
        <begin position="135"/>
        <end position="158"/>
    </location>
</feature>
<keyword evidence="6 7" id="KW-0472">Membrane</keyword>
<keyword evidence="5 7" id="KW-1133">Transmembrane helix</keyword>
<feature type="transmembrane region" description="Helical" evidence="7">
    <location>
        <begin position="164"/>
        <end position="182"/>
    </location>
</feature>
<evidence type="ECO:0000256" key="1">
    <source>
        <dbReference type="ARBA" id="ARBA00004651"/>
    </source>
</evidence>
<feature type="transmembrane region" description="Helical" evidence="7">
    <location>
        <begin position="7"/>
        <end position="31"/>
    </location>
</feature>
<dbReference type="EMBL" id="JBCLUF010000015">
    <property type="protein sequence ID" value="MEY8662328.1"/>
    <property type="molecule type" value="Genomic_DNA"/>
</dbReference>
<feature type="transmembrane region" description="Helical" evidence="7">
    <location>
        <begin position="328"/>
        <end position="350"/>
    </location>
</feature>
<keyword evidence="2" id="KW-0813">Transport</keyword>
<keyword evidence="3" id="KW-1003">Cell membrane</keyword>
<feature type="transmembrane region" description="Helical" evidence="7">
    <location>
        <begin position="297"/>
        <end position="316"/>
    </location>
</feature>
<feature type="transmembrane region" description="Helical" evidence="7">
    <location>
        <begin position="37"/>
        <end position="59"/>
    </location>
</feature>
<gene>
    <name evidence="9" type="ORF">AALT52_05435</name>
</gene>
<feature type="transmembrane region" description="Helical" evidence="7">
    <location>
        <begin position="273"/>
        <end position="291"/>
    </location>
</feature>
<accession>A0ABV4DPD4</accession>
<feature type="transmembrane region" description="Helical" evidence="7">
    <location>
        <begin position="249"/>
        <end position="266"/>
    </location>
</feature>
<dbReference type="CDD" id="cd06173">
    <property type="entry name" value="MFS_MefA_like"/>
    <property type="match status" value="1"/>
</dbReference>
<dbReference type="InterPro" id="IPR020846">
    <property type="entry name" value="MFS_dom"/>
</dbReference>
<evidence type="ECO:0000256" key="3">
    <source>
        <dbReference type="ARBA" id="ARBA00022475"/>
    </source>
</evidence>
<name>A0ABV4DPD4_9LACO</name>
<comment type="subcellular location">
    <subcellularLocation>
        <location evidence="1">Cell membrane</location>
        <topology evidence="1">Multi-pass membrane protein</topology>
    </subcellularLocation>
</comment>
<proteinExistence type="predicted"/>
<evidence type="ECO:0000256" key="4">
    <source>
        <dbReference type="ARBA" id="ARBA00022692"/>
    </source>
</evidence>
<feature type="domain" description="Major facilitator superfamily (MFS) profile" evidence="8">
    <location>
        <begin position="207"/>
        <end position="391"/>
    </location>
</feature>
<dbReference type="RefSeq" id="WP_369941785.1">
    <property type="nucleotide sequence ID" value="NZ_JBCLUF010000015.1"/>
</dbReference>
<organism evidence="9 10">
    <name type="scientific">Ligilactobacillus faecis</name>
    <dbReference type="NCBI Taxonomy" id="762833"/>
    <lineage>
        <taxon>Bacteria</taxon>
        <taxon>Bacillati</taxon>
        <taxon>Bacillota</taxon>
        <taxon>Bacilli</taxon>
        <taxon>Lactobacillales</taxon>
        <taxon>Lactobacillaceae</taxon>
        <taxon>Ligilactobacillus</taxon>
    </lineage>
</organism>
<feature type="transmembrane region" description="Helical" evidence="7">
    <location>
        <begin position="362"/>
        <end position="381"/>
    </location>
</feature>
<keyword evidence="4 7" id="KW-0812">Transmembrane</keyword>
<evidence type="ECO:0000313" key="9">
    <source>
        <dbReference type="EMBL" id="MEY8662328.1"/>
    </source>
</evidence>